<sequence>MSRKCYDVSFKLKAIAVAKEKSKEAAAREYKVDPKRIREWCSQEATLKMLKRKGKSSRKRLAGAGRKPLDENMEDELFDWIAELRTRNVRVSRRMIREKAKALADPLGTDFKASVGWLRLFMKRKNLSLRKKTSVCQKTPEDAIPKLVTYIMHLRRLQIAHKFAHSNIFAMDETACWMDMVSDTTVDFCGAKSVPLKTSDHEKDHFSVILTGGGDGRKLRPYIVFKGKGTRLIKELQKIPGVVVKFSANGWMNDGLMKDYLHSIIGSFSFSKRLLIWDSYKCHISQATRKETDKMKLHTATIPGGCTKFIEAPDVVWNASFKSHLRRSYDTWLSEPSVHEYTKGGNLKPPSRSLLCQWIKEAWNDIPEERIRDSFRSCAITTKTDGSEDNHIHCFKAGQPCEAGGEELLKEMETLNADSQNADKDPFASDVDEEETEENEACIDDTDDCDDETTSDEEQ</sequence>
<dbReference type="InParanoid" id="A0A1X7VH20"/>
<organism evidence="4">
    <name type="scientific">Amphimedon queenslandica</name>
    <name type="common">Sponge</name>
    <dbReference type="NCBI Taxonomy" id="400682"/>
    <lineage>
        <taxon>Eukaryota</taxon>
        <taxon>Metazoa</taxon>
        <taxon>Porifera</taxon>
        <taxon>Demospongiae</taxon>
        <taxon>Heteroscleromorpha</taxon>
        <taxon>Haplosclerida</taxon>
        <taxon>Niphatidae</taxon>
        <taxon>Amphimedon</taxon>
    </lineage>
</organism>
<feature type="domain" description="HTH CENPB-type" evidence="3">
    <location>
        <begin position="61"/>
        <end position="131"/>
    </location>
</feature>
<reference evidence="4" key="1">
    <citation type="submission" date="2017-05" db="UniProtKB">
        <authorList>
            <consortium name="EnsemblMetazoa"/>
        </authorList>
    </citation>
    <scope>IDENTIFICATION</scope>
</reference>
<accession>A0A1X7VH20</accession>
<proteinExistence type="predicted"/>
<dbReference type="InterPro" id="IPR050863">
    <property type="entry name" value="CenT-Element_Derived"/>
</dbReference>
<feature type="compositionally biased region" description="Acidic residues" evidence="2">
    <location>
        <begin position="430"/>
        <end position="459"/>
    </location>
</feature>
<dbReference type="OMA" id="MRAPPMD"/>
<dbReference type="Pfam" id="PF03184">
    <property type="entry name" value="DDE_1"/>
    <property type="match status" value="1"/>
</dbReference>
<keyword evidence="1" id="KW-0238">DNA-binding</keyword>
<dbReference type="EnsemblMetazoa" id="Aqu2.1.39366_001">
    <property type="protein sequence ID" value="Aqu2.1.39366_001"/>
    <property type="gene ID" value="Aqu2.1.39366"/>
</dbReference>
<evidence type="ECO:0000256" key="1">
    <source>
        <dbReference type="ARBA" id="ARBA00023125"/>
    </source>
</evidence>
<name>A0A1X7VH20_AMPQE</name>
<evidence type="ECO:0000256" key="2">
    <source>
        <dbReference type="SAM" id="MobiDB-lite"/>
    </source>
</evidence>
<protein>
    <recommendedName>
        <fullName evidence="3">HTH CENPB-type domain-containing protein</fullName>
    </recommendedName>
</protein>
<dbReference type="Pfam" id="PF03221">
    <property type="entry name" value="HTH_Tnp_Tc5"/>
    <property type="match status" value="1"/>
</dbReference>
<dbReference type="PROSITE" id="PS51253">
    <property type="entry name" value="HTH_CENPB"/>
    <property type="match status" value="1"/>
</dbReference>
<dbReference type="SMART" id="SM00674">
    <property type="entry name" value="CENPB"/>
    <property type="match status" value="1"/>
</dbReference>
<dbReference type="InterPro" id="IPR009057">
    <property type="entry name" value="Homeodomain-like_sf"/>
</dbReference>
<evidence type="ECO:0000259" key="3">
    <source>
        <dbReference type="PROSITE" id="PS51253"/>
    </source>
</evidence>
<dbReference type="InterPro" id="IPR004875">
    <property type="entry name" value="DDE_SF_endonuclease_dom"/>
</dbReference>
<dbReference type="Gene3D" id="1.10.10.60">
    <property type="entry name" value="Homeodomain-like"/>
    <property type="match status" value="2"/>
</dbReference>
<evidence type="ECO:0000313" key="4">
    <source>
        <dbReference type="EnsemblMetazoa" id="Aqu2.1.39366_001"/>
    </source>
</evidence>
<dbReference type="SUPFAM" id="SSF46689">
    <property type="entry name" value="Homeodomain-like"/>
    <property type="match status" value="1"/>
</dbReference>
<dbReference type="PANTHER" id="PTHR19303">
    <property type="entry name" value="TRANSPOSON"/>
    <property type="match status" value="1"/>
</dbReference>
<dbReference type="InterPro" id="IPR006600">
    <property type="entry name" value="HTH_CenpB_DNA-bd_dom"/>
</dbReference>
<dbReference type="AlphaFoldDB" id="A0A1X7VH20"/>
<dbReference type="GO" id="GO:0003677">
    <property type="term" value="F:DNA binding"/>
    <property type="evidence" value="ECO:0007669"/>
    <property type="project" value="UniProtKB-KW"/>
</dbReference>
<feature type="region of interest" description="Disordered" evidence="2">
    <location>
        <begin position="417"/>
        <end position="459"/>
    </location>
</feature>
<dbReference type="GO" id="GO:0005634">
    <property type="term" value="C:nucleus"/>
    <property type="evidence" value="ECO:0007669"/>
    <property type="project" value="TreeGrafter"/>
</dbReference>
<dbReference type="eggNOG" id="KOG3105">
    <property type="taxonomic scope" value="Eukaryota"/>
</dbReference>
<dbReference type="OrthoDB" id="10060239at2759"/>